<gene>
    <name evidence="2" type="ORF">DVW87_14405</name>
</gene>
<proteinExistence type="predicted"/>
<sequence length="170" mass="18527">MATVIGRAGKQARPIIPDAYERVLALAAITLLAVVLVALVRGAGHWARVPAIVWAHLLTVLVALVLTPPMLLRPRGDRWHRRLGRVWVIAMLATAALSLGVRMSHPGHLSFIHLLSLYVLVAAPLIWWTARTHRVAAHRGQVRGMVTGALVLAGFFTLPFGRLLGGWLFG</sequence>
<keyword evidence="1" id="KW-0812">Transmembrane</keyword>
<organism evidence="2 3">
    <name type="scientific">Sphingomonas aracearum</name>
    <dbReference type="NCBI Taxonomy" id="2283317"/>
    <lineage>
        <taxon>Bacteria</taxon>
        <taxon>Pseudomonadati</taxon>
        <taxon>Pseudomonadota</taxon>
        <taxon>Alphaproteobacteria</taxon>
        <taxon>Sphingomonadales</taxon>
        <taxon>Sphingomonadaceae</taxon>
        <taxon>Sphingomonas</taxon>
    </lineage>
</organism>
<feature type="transmembrane region" description="Helical" evidence="1">
    <location>
        <begin position="109"/>
        <end position="130"/>
    </location>
</feature>
<accession>A0A369VSC2</accession>
<dbReference type="OrthoDB" id="9815686at2"/>
<evidence type="ECO:0000313" key="2">
    <source>
        <dbReference type="EMBL" id="RDE04769.1"/>
    </source>
</evidence>
<feature type="transmembrane region" description="Helical" evidence="1">
    <location>
        <begin position="23"/>
        <end position="40"/>
    </location>
</feature>
<protein>
    <recommendedName>
        <fullName evidence="4">DUF2306 domain-containing protein</fullName>
    </recommendedName>
</protein>
<keyword evidence="3" id="KW-1185">Reference proteome</keyword>
<name>A0A369VSC2_9SPHN</name>
<comment type="caution">
    <text evidence="2">The sequence shown here is derived from an EMBL/GenBank/DDBJ whole genome shotgun (WGS) entry which is preliminary data.</text>
</comment>
<feature type="transmembrane region" description="Helical" evidence="1">
    <location>
        <begin position="84"/>
        <end position="103"/>
    </location>
</feature>
<feature type="transmembrane region" description="Helical" evidence="1">
    <location>
        <begin position="52"/>
        <end position="72"/>
    </location>
</feature>
<keyword evidence="1" id="KW-0472">Membrane</keyword>
<evidence type="ECO:0000256" key="1">
    <source>
        <dbReference type="SAM" id="Phobius"/>
    </source>
</evidence>
<dbReference type="AlphaFoldDB" id="A0A369VSC2"/>
<evidence type="ECO:0008006" key="4">
    <source>
        <dbReference type="Google" id="ProtNLM"/>
    </source>
</evidence>
<keyword evidence="1" id="KW-1133">Transmembrane helix</keyword>
<reference evidence="2 3" key="1">
    <citation type="submission" date="2018-07" db="EMBL/GenBank/DDBJ databases">
        <title>a novel species of Sphingomonas isolated from the rhizosphere soil of Araceae plant.</title>
        <authorList>
            <person name="Zhiyong W."/>
            <person name="Qinglan Z."/>
            <person name="Zhiwei F."/>
            <person name="Ding X."/>
            <person name="Gejiao W."/>
            <person name="Shixue Z."/>
        </authorList>
    </citation>
    <scope>NUCLEOTIDE SEQUENCE [LARGE SCALE GENOMIC DNA]</scope>
    <source>
        <strain evidence="2 3">WZY 27</strain>
    </source>
</reference>
<dbReference type="Proteomes" id="UP000253918">
    <property type="component" value="Unassembled WGS sequence"/>
</dbReference>
<dbReference type="EMBL" id="QQNB01000003">
    <property type="protein sequence ID" value="RDE04769.1"/>
    <property type="molecule type" value="Genomic_DNA"/>
</dbReference>
<evidence type="ECO:0000313" key="3">
    <source>
        <dbReference type="Proteomes" id="UP000253918"/>
    </source>
</evidence>
<dbReference type="RefSeq" id="WP_114688506.1">
    <property type="nucleotide sequence ID" value="NZ_QQNB01000003.1"/>
</dbReference>
<feature type="transmembrane region" description="Helical" evidence="1">
    <location>
        <begin position="142"/>
        <end position="161"/>
    </location>
</feature>